<dbReference type="InterPro" id="IPR008979">
    <property type="entry name" value="Galactose-bd-like_sf"/>
</dbReference>
<evidence type="ECO:0000259" key="7">
    <source>
        <dbReference type="Pfam" id="PF18565"/>
    </source>
</evidence>
<dbReference type="PANTHER" id="PTHR42732">
    <property type="entry name" value="BETA-GALACTOSIDASE"/>
    <property type="match status" value="1"/>
</dbReference>
<dbReference type="Gene3D" id="3.20.20.80">
    <property type="entry name" value="Glycosidases"/>
    <property type="match status" value="1"/>
</dbReference>
<dbReference type="InterPro" id="IPR006101">
    <property type="entry name" value="Glyco_hydro_2"/>
</dbReference>
<evidence type="ECO:0000256" key="2">
    <source>
        <dbReference type="ARBA" id="ARBA00022801"/>
    </source>
</evidence>
<dbReference type="eggNOG" id="COG3250">
    <property type="taxonomic scope" value="Bacteria"/>
</dbReference>
<dbReference type="GO" id="GO:0004553">
    <property type="term" value="F:hydrolase activity, hydrolyzing O-glycosyl compounds"/>
    <property type="evidence" value="ECO:0007669"/>
    <property type="project" value="InterPro"/>
</dbReference>
<comment type="caution">
    <text evidence="8">The sequence shown here is derived from an EMBL/GenBank/DDBJ whole genome shotgun (WGS) entry which is preliminary data.</text>
</comment>
<dbReference type="RefSeq" id="WP_006860898.1">
    <property type="nucleotide sequence ID" value="NZ_ACCL02000004.1"/>
</dbReference>
<evidence type="ECO:0000313" key="9">
    <source>
        <dbReference type="Proteomes" id="UP000005561"/>
    </source>
</evidence>
<dbReference type="Proteomes" id="UP000005561">
    <property type="component" value="Unassembled WGS sequence"/>
</dbReference>
<dbReference type="InterPro" id="IPR051913">
    <property type="entry name" value="GH2_Domain-Containing"/>
</dbReference>
<feature type="domain" description="Glycoside hydrolase family 2 immunoglobulin-like beta-sandwich" evidence="4">
    <location>
        <begin position="156"/>
        <end position="275"/>
    </location>
</feature>
<dbReference type="Pfam" id="PF02836">
    <property type="entry name" value="Glyco_hydro_2_C"/>
    <property type="match status" value="1"/>
</dbReference>
<name>C6LBV6_9FIRM</name>
<evidence type="ECO:0000313" key="8">
    <source>
        <dbReference type="EMBL" id="EET61909.1"/>
    </source>
</evidence>
<dbReference type="InterPro" id="IPR006103">
    <property type="entry name" value="Glyco_hydro_2_cat"/>
</dbReference>
<dbReference type="InterPro" id="IPR036156">
    <property type="entry name" value="Beta-gal/glucu_dom_sf"/>
</dbReference>
<keyword evidence="3" id="KW-0326">Glycosidase</keyword>
<feature type="domain" description="Glycoside hydrolase family 2" evidence="7">
    <location>
        <begin position="726"/>
        <end position="821"/>
    </location>
</feature>
<dbReference type="SUPFAM" id="SSF49785">
    <property type="entry name" value="Galactose-binding domain-like"/>
    <property type="match status" value="1"/>
</dbReference>
<dbReference type="Pfam" id="PF16355">
    <property type="entry name" value="DUF4982"/>
    <property type="match status" value="1"/>
</dbReference>
<accession>C6LBV6</accession>
<dbReference type="InterPro" id="IPR013783">
    <property type="entry name" value="Ig-like_fold"/>
</dbReference>
<feature type="domain" description="Glycoside hydrolase family 2 catalytic" evidence="5">
    <location>
        <begin position="283"/>
        <end position="432"/>
    </location>
</feature>
<dbReference type="AlphaFoldDB" id="C6LBV6"/>
<reference evidence="8" key="1">
    <citation type="submission" date="2009-07" db="EMBL/GenBank/DDBJ databases">
        <authorList>
            <person name="Weinstock G."/>
            <person name="Sodergren E."/>
            <person name="Clifton S."/>
            <person name="Fulton L."/>
            <person name="Fulton B."/>
            <person name="Courtney L."/>
            <person name="Fronick C."/>
            <person name="Harrison M."/>
            <person name="Strong C."/>
            <person name="Farmer C."/>
            <person name="Delahaunty K."/>
            <person name="Markovic C."/>
            <person name="Hall O."/>
            <person name="Minx P."/>
            <person name="Tomlinson C."/>
            <person name="Mitreva M."/>
            <person name="Nelson J."/>
            <person name="Hou S."/>
            <person name="Wollam A."/>
            <person name="Pepin K.H."/>
            <person name="Johnson M."/>
            <person name="Bhonagiri V."/>
            <person name="Nash W.E."/>
            <person name="Warren W."/>
            <person name="Chinwalla A."/>
            <person name="Mardis E.R."/>
            <person name="Wilson R.K."/>
        </authorList>
    </citation>
    <scope>NUCLEOTIDE SEQUENCE [LARGE SCALE GENOMIC DNA]</scope>
    <source>
        <strain evidence="8">DSM 14469</strain>
    </source>
</reference>
<evidence type="ECO:0000259" key="6">
    <source>
        <dbReference type="Pfam" id="PF16355"/>
    </source>
</evidence>
<evidence type="ECO:0000259" key="5">
    <source>
        <dbReference type="Pfam" id="PF02836"/>
    </source>
</evidence>
<sequence length="826" mass="91840">MKKINIDRAWEFMLGEPSNIPGMTKQSRTVNLPHDFMIESDVKADSVNGTNTGFYDGGTATYTKYLEVPEEWENQRVLVEFDGAFRDTTVILNGHIMGRHHYGYTPFRTELSSRLKCGRKNRLAVLVGNDAEPNSRWYPGGGLYRHVNLLLAPQVHIAPDGIFAHTDHIVNGDAFVTVEVTVENHTAKEQDVWVRIALKKEDEDRSAAAWGAVKIHIPADSSAIGRTCVCAENAAIWDIDHPDLYVVTAELTDCRPAGLEEIKVLDSAETLFGIRTISVDAKNGFMLNGRSLKLKGGCIHHDNGILGAASLYESEYRKVKLHKENGYNALRFAHNPMSADLLEVCDRLGILVMDEAFDTWKMPKNRHDFCRHFEAEWKQEMKSFMTRDRNHPCVIIWSIGNELPEQGGLSDGYQTSAELAEYARSLDSTRFIGGAMCSFFNGLDDEDTGKFWESLMEEAMKSGGTLNNLDGEYGRKIWNDYTEAFCAPWDVVGYNYLNYHYKEAGELFPGRVICATESKPRQGEEYWADVEKYPYLIGDFVWTSQDYIGEAGIGKTVYAEAAEAQAEAQKLNFVQYPWRTAGAGDFDLCGFEKPQLAYHRIIWGSKETYIACHNPANFHKVELLGRYGWSDCANSWTWDAETGCDIKVEVYSGADEVELLINGVSAGRQSAGKEHHNKACFLVKYQPGTLEAISYTDGKEVSRDCVKSAGAPAGLKITADERALRQNVLKADGQSLCFAVVEVVDADGRLIPYAETEVHAEVEGAASLAAFGTGRTATEENYTAGKVLSYHGRMLAVVRSGYEKGTAILRVSAEGLEGAELEITAE</sequence>
<dbReference type="InterPro" id="IPR023232">
    <property type="entry name" value="Glyco_hydro_2_AS"/>
</dbReference>
<evidence type="ECO:0000259" key="4">
    <source>
        <dbReference type="Pfam" id="PF00703"/>
    </source>
</evidence>
<dbReference type="GO" id="GO:0005975">
    <property type="term" value="P:carbohydrate metabolic process"/>
    <property type="evidence" value="ECO:0007669"/>
    <property type="project" value="InterPro"/>
</dbReference>
<dbReference type="InterPro" id="IPR040605">
    <property type="entry name" value="Glyco_hydro2_dom5"/>
</dbReference>
<organism evidence="8 9">
    <name type="scientific">Marvinbryantia formatexigens DSM 14469</name>
    <dbReference type="NCBI Taxonomy" id="478749"/>
    <lineage>
        <taxon>Bacteria</taxon>
        <taxon>Bacillati</taxon>
        <taxon>Bacillota</taxon>
        <taxon>Clostridia</taxon>
        <taxon>Lachnospirales</taxon>
        <taxon>Lachnospiraceae</taxon>
        <taxon>Marvinbryantia</taxon>
    </lineage>
</organism>
<comment type="similarity">
    <text evidence="1">Belongs to the glycosyl hydrolase 2 family.</text>
</comment>
<proteinExistence type="inferred from homology"/>
<dbReference type="PANTHER" id="PTHR42732:SF1">
    <property type="entry name" value="BETA-MANNOSIDASE"/>
    <property type="match status" value="1"/>
</dbReference>
<gene>
    <name evidence="8" type="ORF">BRYFOR_06101</name>
</gene>
<dbReference type="PROSITE" id="PS00608">
    <property type="entry name" value="GLYCOSYL_HYDROL_F2_2"/>
    <property type="match status" value="1"/>
</dbReference>
<dbReference type="OrthoDB" id="9762066at2"/>
<dbReference type="InterPro" id="IPR017853">
    <property type="entry name" value="GH"/>
</dbReference>
<keyword evidence="9" id="KW-1185">Reference proteome</keyword>
<keyword evidence="2 8" id="KW-0378">Hydrolase</keyword>
<dbReference type="InterPro" id="IPR006102">
    <property type="entry name" value="Ig-like_GH2"/>
</dbReference>
<dbReference type="InterPro" id="IPR032311">
    <property type="entry name" value="DUF4982"/>
</dbReference>
<dbReference type="SUPFAM" id="SSF49303">
    <property type="entry name" value="beta-Galactosidase/glucuronidase domain"/>
    <property type="match status" value="1"/>
</dbReference>
<protein>
    <submittedName>
        <fullName evidence="8">Glycosyl hydrolase family 2, sugar binding domain protein</fullName>
    </submittedName>
</protein>
<dbReference type="Pfam" id="PF00703">
    <property type="entry name" value="Glyco_hydro_2"/>
    <property type="match status" value="1"/>
</dbReference>
<dbReference type="Gene3D" id="2.60.40.10">
    <property type="entry name" value="Immunoglobulins"/>
    <property type="match status" value="3"/>
</dbReference>
<evidence type="ECO:0000256" key="3">
    <source>
        <dbReference type="ARBA" id="ARBA00023295"/>
    </source>
</evidence>
<feature type="domain" description="DUF4982" evidence="6">
    <location>
        <begin position="645"/>
        <end position="701"/>
    </location>
</feature>
<evidence type="ECO:0000256" key="1">
    <source>
        <dbReference type="ARBA" id="ARBA00007401"/>
    </source>
</evidence>
<dbReference type="STRING" id="168384.SAMN05660368_00547"/>
<dbReference type="Gene3D" id="2.60.120.260">
    <property type="entry name" value="Galactose-binding domain-like"/>
    <property type="match status" value="1"/>
</dbReference>
<dbReference type="PRINTS" id="PR00132">
    <property type="entry name" value="GLHYDRLASE2"/>
</dbReference>
<dbReference type="EMBL" id="ACCL02000004">
    <property type="protein sequence ID" value="EET61909.1"/>
    <property type="molecule type" value="Genomic_DNA"/>
</dbReference>
<dbReference type="Pfam" id="PF18565">
    <property type="entry name" value="Glyco_hydro2_C5"/>
    <property type="match status" value="1"/>
</dbReference>
<dbReference type="SUPFAM" id="SSF51445">
    <property type="entry name" value="(Trans)glycosidases"/>
    <property type="match status" value="1"/>
</dbReference>